<reference evidence="1 2" key="1">
    <citation type="submission" date="2018-10" db="EMBL/GenBank/DDBJ databases">
        <title>Genomic Encyclopedia of Archaeal and Bacterial Type Strains, Phase II (KMG-II): from individual species to whole genera.</title>
        <authorList>
            <person name="Goeker M."/>
        </authorList>
    </citation>
    <scope>NUCLEOTIDE SEQUENCE [LARGE SCALE GENOMIC DNA]</scope>
    <source>
        <strain evidence="1 2">DSM 25217</strain>
    </source>
</reference>
<dbReference type="OrthoDB" id="581878at2"/>
<accession>A0A3M0BZE7</accession>
<comment type="caution">
    <text evidence="1">The sequence shown here is derived from an EMBL/GenBank/DDBJ whole genome shotgun (WGS) entry which is preliminary data.</text>
</comment>
<evidence type="ECO:0000313" key="2">
    <source>
        <dbReference type="Proteomes" id="UP000271227"/>
    </source>
</evidence>
<dbReference type="Proteomes" id="UP000271227">
    <property type="component" value="Unassembled WGS sequence"/>
</dbReference>
<protein>
    <recommendedName>
        <fullName evidence="3">Rhamnosyltransferase</fullName>
    </recommendedName>
</protein>
<keyword evidence="2" id="KW-1185">Reference proteome</keyword>
<dbReference type="AlphaFoldDB" id="A0A3M0BZE7"/>
<evidence type="ECO:0000313" key="1">
    <source>
        <dbReference type="EMBL" id="RMB01470.1"/>
    </source>
</evidence>
<dbReference type="RefSeq" id="WP_121940289.1">
    <property type="nucleotide sequence ID" value="NZ_REFR01000016.1"/>
</dbReference>
<evidence type="ECO:0008006" key="3">
    <source>
        <dbReference type="Google" id="ProtNLM"/>
    </source>
</evidence>
<name>A0A3M0BZE7_9PROT</name>
<dbReference type="EMBL" id="REFR01000016">
    <property type="protein sequence ID" value="RMB01470.1"/>
    <property type="molecule type" value="Genomic_DNA"/>
</dbReference>
<sequence length="343" mass="39081">MTDTQPLPDYSRFYRHTGSLHRDLVSALKDSAPSPTPRRFLHIVNHIHMDESKQLARAQKVSWESMRRSRAYTMQFQTDLVIDLLATGFAEDRPAIPQGFIPVAELSRKASDLFDFNTPRPLPLLFDILERGRDHHLATRAEGVRDYIILTNADIAVLPHFYSYADWLIGMGHDAVIINRREIDDFSEDVANLAAMQAEMGTDHPGLDCFIFPADWMEDFVRSDSIIGTGMVMRSLLFNLIAKADNPVAILDAHATFHIGIDPDTGIQHYRDYEAHNMAECLKVIAALETRPGVRDRLQRFVHDTREHSWLPDGILGVRRPQPGPLSRLLRPVKQRLKRMLSS</sequence>
<gene>
    <name evidence="1" type="ORF">BXY39_3654</name>
</gene>
<proteinExistence type="predicted"/>
<organism evidence="1 2">
    <name type="scientific">Eilatimonas milleporae</name>
    <dbReference type="NCBI Taxonomy" id="911205"/>
    <lineage>
        <taxon>Bacteria</taxon>
        <taxon>Pseudomonadati</taxon>
        <taxon>Pseudomonadota</taxon>
        <taxon>Alphaproteobacteria</taxon>
        <taxon>Kordiimonadales</taxon>
        <taxon>Kordiimonadaceae</taxon>
        <taxon>Eilatimonas</taxon>
    </lineage>
</organism>
<dbReference type="InParanoid" id="A0A3M0BZE7"/>